<feature type="compositionally biased region" description="Basic and acidic residues" evidence="2">
    <location>
        <begin position="461"/>
        <end position="486"/>
    </location>
</feature>
<feature type="compositionally biased region" description="Basic and acidic residues" evidence="2">
    <location>
        <begin position="39"/>
        <end position="64"/>
    </location>
</feature>
<gene>
    <name evidence="3" type="ORF">SteCoe_6915</name>
</gene>
<sequence>MDYENFENYEDDFEASKHLDEKNYNYVQAENFASVPKESSSDEDRHSSSSHEKEDYYRKSEEIPKPSVQTDDMGKYRPNDIFKADIAIQKKSLQALEKENIRLRDQLKALNKEITILLESHKSSDPKVKTKKPGNSEFRESKHSTKTTLDKKLQAYEIEYAKLKETYSKFNDPNYLFNKKNDAKTQETQVVQLEKDIKKIQTSIELYQKALENYDDKGIPEDKNLHKQLLNENIQVLEQIETVEKTLEKEEEKFVKNKAKEQELKEKLEKLQIAASVYTSDQQNPSKTKEEYETNRKNLENLETATGSYLKSLKIKEKDMKIEKEKIDAELRKYQMSIKQKSDVLGQVREELGEVMKASSSSDLEKLAIMLKSTQRTNSVTKSVSPRSGKLKETLNLAKQRSTDKLPARPLASKIARKYEDFKEKAIQKMKLSAEGTSHKDLEGDNIKIIKETQKYEEMIEKKSQFPLETNKKELQGKSSEKKLDSPTKIQEGLGNEEIHENILNTQGNLLTKPKIFDEKPPRSKDKARKVIENPIHDEEKTKAKKESFEKKKKNDKEKEQEIEEKIEEKIEIKEEKIEFKKPSLFEELEAEVDKSRVKSFKDVEEKKSVGKKNNFLDELLGGDEKKKESHENSWHKDVETWGNEGEKYFKAENNDWASKPKEDDWRSIENPLIEEKNVLENQWEVPVVEEKRDLFANIPLADPKVKRNRDHLKKKTEEEHPKPPAHAFIEEDLL</sequence>
<feature type="region of interest" description="Disordered" evidence="2">
    <location>
        <begin position="278"/>
        <end position="299"/>
    </location>
</feature>
<evidence type="ECO:0000256" key="2">
    <source>
        <dbReference type="SAM" id="MobiDB-lite"/>
    </source>
</evidence>
<organism evidence="3 4">
    <name type="scientific">Stentor coeruleus</name>
    <dbReference type="NCBI Taxonomy" id="5963"/>
    <lineage>
        <taxon>Eukaryota</taxon>
        <taxon>Sar</taxon>
        <taxon>Alveolata</taxon>
        <taxon>Ciliophora</taxon>
        <taxon>Postciliodesmatophora</taxon>
        <taxon>Heterotrichea</taxon>
        <taxon>Heterotrichida</taxon>
        <taxon>Stentoridae</taxon>
        <taxon>Stentor</taxon>
    </lineage>
</organism>
<feature type="region of interest" description="Disordered" evidence="2">
    <location>
        <begin position="29"/>
        <end position="76"/>
    </location>
</feature>
<accession>A0A1R2CNV4</accession>
<proteinExistence type="predicted"/>
<evidence type="ECO:0000313" key="3">
    <source>
        <dbReference type="EMBL" id="OMJ90640.1"/>
    </source>
</evidence>
<reference evidence="3 4" key="1">
    <citation type="submission" date="2016-11" db="EMBL/GenBank/DDBJ databases">
        <title>The macronuclear genome of Stentor coeruleus: a giant cell with tiny introns.</title>
        <authorList>
            <person name="Slabodnick M."/>
            <person name="Ruby J.G."/>
            <person name="Reiff S.B."/>
            <person name="Swart E.C."/>
            <person name="Gosai S."/>
            <person name="Prabakaran S."/>
            <person name="Witkowska E."/>
            <person name="Larue G.E."/>
            <person name="Fisher S."/>
            <person name="Freeman R.M."/>
            <person name="Gunawardena J."/>
            <person name="Chu W."/>
            <person name="Stover N.A."/>
            <person name="Gregory B.D."/>
            <person name="Nowacki M."/>
            <person name="Derisi J."/>
            <person name="Roy S.W."/>
            <person name="Marshall W.F."/>
            <person name="Sood P."/>
        </authorList>
    </citation>
    <scope>NUCLEOTIDE SEQUENCE [LARGE SCALE GENOMIC DNA]</scope>
    <source>
        <strain evidence="3">WM001</strain>
    </source>
</reference>
<keyword evidence="4" id="KW-1185">Reference proteome</keyword>
<feature type="compositionally biased region" description="Basic and acidic residues" evidence="2">
    <location>
        <begin position="515"/>
        <end position="560"/>
    </location>
</feature>
<dbReference type="EMBL" id="MPUH01000098">
    <property type="protein sequence ID" value="OMJ90640.1"/>
    <property type="molecule type" value="Genomic_DNA"/>
</dbReference>
<comment type="caution">
    <text evidence="3">The sequence shown here is derived from an EMBL/GenBank/DDBJ whole genome shotgun (WGS) entry which is preliminary data.</text>
</comment>
<evidence type="ECO:0000313" key="4">
    <source>
        <dbReference type="Proteomes" id="UP000187209"/>
    </source>
</evidence>
<feature type="coiled-coil region" evidence="1">
    <location>
        <begin position="79"/>
        <end position="120"/>
    </location>
</feature>
<feature type="region of interest" description="Disordered" evidence="2">
    <location>
        <begin position="375"/>
        <end position="410"/>
    </location>
</feature>
<feature type="compositionally biased region" description="Basic and acidic residues" evidence="2">
    <location>
        <begin position="137"/>
        <end position="146"/>
    </location>
</feature>
<evidence type="ECO:0000256" key="1">
    <source>
        <dbReference type="SAM" id="Coils"/>
    </source>
</evidence>
<dbReference type="AlphaFoldDB" id="A0A1R2CNV4"/>
<dbReference type="OrthoDB" id="311596at2759"/>
<name>A0A1R2CNV4_9CILI</name>
<feature type="region of interest" description="Disordered" evidence="2">
    <location>
        <begin position="461"/>
        <end position="563"/>
    </location>
</feature>
<protein>
    <submittedName>
        <fullName evidence="3">Uncharacterized protein</fullName>
    </submittedName>
</protein>
<dbReference type="Proteomes" id="UP000187209">
    <property type="component" value="Unassembled WGS sequence"/>
</dbReference>
<keyword evidence="1" id="KW-0175">Coiled coil</keyword>
<feature type="region of interest" description="Disordered" evidence="2">
    <location>
        <begin position="706"/>
        <end position="735"/>
    </location>
</feature>
<feature type="region of interest" description="Disordered" evidence="2">
    <location>
        <begin position="122"/>
        <end position="146"/>
    </location>
</feature>
<feature type="compositionally biased region" description="Polar residues" evidence="2">
    <location>
        <begin position="375"/>
        <end position="386"/>
    </location>
</feature>
<feature type="compositionally biased region" description="Basic and acidic residues" evidence="2">
    <location>
        <begin position="287"/>
        <end position="299"/>
    </location>
</feature>